<accession>A0A3P6EXB5</accession>
<sequence length="39" mass="4236">MASSSSISFSCAPHLSPRNQSTILLHGRCYPLGFLEPET</sequence>
<gene>
    <name evidence="1" type="ORF">BOLC5T32047H</name>
</gene>
<protein>
    <submittedName>
        <fullName evidence="1">Uncharacterized protein</fullName>
    </submittedName>
</protein>
<organism evidence="1">
    <name type="scientific">Brassica oleracea</name>
    <name type="common">Wild cabbage</name>
    <dbReference type="NCBI Taxonomy" id="3712"/>
    <lineage>
        <taxon>Eukaryota</taxon>
        <taxon>Viridiplantae</taxon>
        <taxon>Streptophyta</taxon>
        <taxon>Embryophyta</taxon>
        <taxon>Tracheophyta</taxon>
        <taxon>Spermatophyta</taxon>
        <taxon>Magnoliopsida</taxon>
        <taxon>eudicotyledons</taxon>
        <taxon>Gunneridae</taxon>
        <taxon>Pentapetalae</taxon>
        <taxon>rosids</taxon>
        <taxon>malvids</taxon>
        <taxon>Brassicales</taxon>
        <taxon>Brassicaceae</taxon>
        <taxon>Brassiceae</taxon>
        <taxon>Brassica</taxon>
    </lineage>
</organism>
<evidence type="ECO:0000313" key="1">
    <source>
        <dbReference type="EMBL" id="VDD44500.1"/>
    </source>
</evidence>
<dbReference type="EMBL" id="LR031877">
    <property type="protein sequence ID" value="VDD44500.1"/>
    <property type="molecule type" value="Genomic_DNA"/>
</dbReference>
<proteinExistence type="predicted"/>
<name>A0A3P6EXB5_BRAOL</name>
<reference evidence="1" key="1">
    <citation type="submission" date="2018-11" db="EMBL/GenBank/DDBJ databases">
        <authorList>
            <consortium name="Genoscope - CEA"/>
            <person name="William W."/>
        </authorList>
    </citation>
    <scope>NUCLEOTIDE SEQUENCE</scope>
</reference>
<dbReference type="AlphaFoldDB" id="A0A3P6EXB5"/>